<evidence type="ECO:0000256" key="4">
    <source>
        <dbReference type="ARBA" id="ARBA00048448"/>
    </source>
</evidence>
<dbReference type="Gene3D" id="3.50.50.60">
    <property type="entry name" value="FAD/NAD(P)-binding domain"/>
    <property type="match status" value="1"/>
</dbReference>
<keyword evidence="6" id="KW-0274">FAD</keyword>
<evidence type="ECO:0000313" key="9">
    <source>
        <dbReference type="Proteomes" id="UP000325780"/>
    </source>
</evidence>
<dbReference type="InterPro" id="IPR001613">
    <property type="entry name" value="Flavin_amine_oxidase"/>
</dbReference>
<dbReference type="Gene3D" id="3.90.660.10">
    <property type="match status" value="1"/>
</dbReference>
<gene>
    <name evidence="8" type="ORF">BDV25DRAFT_157685</name>
</gene>
<dbReference type="InterPro" id="IPR050703">
    <property type="entry name" value="Flavin_MAO"/>
</dbReference>
<dbReference type="InterPro" id="IPR036188">
    <property type="entry name" value="FAD/NAD-bd_sf"/>
</dbReference>
<comment type="similarity">
    <text evidence="2 6">Belongs to the flavin monoamine oxidase family.</text>
</comment>
<evidence type="ECO:0000256" key="3">
    <source>
        <dbReference type="ARBA" id="ARBA00023002"/>
    </source>
</evidence>
<evidence type="ECO:0000256" key="6">
    <source>
        <dbReference type="RuleBase" id="RU362067"/>
    </source>
</evidence>
<dbReference type="PANTHER" id="PTHR43563">
    <property type="entry name" value="AMINE OXIDASE"/>
    <property type="match status" value="1"/>
</dbReference>
<dbReference type="Proteomes" id="UP000325780">
    <property type="component" value="Unassembled WGS sequence"/>
</dbReference>
<accession>A0A5N6TQU9</accession>
<sequence length="546" mass="60097">MPTYLFTEGTTFHRSTIHKHYAPTYLSVHVTQLINSRSSPPRLPKTITTMPLPRTKEGFLWTPTTKQEGLPTAAAIQTQDNPFALKTQYDVIIIGAGFTGLIAARDLSRTHRNLSILLLEARDRIGGRTWTANVLGEEIEMGGAWVHWDQPHVYSQLQRYGLHKYLKTSAGTLAPEKQFFRSVGGDVEIVDVRRSAEALERVARRVFTVDGFDARELMPFPHDPLREPALWRQYDGLSVADRLDQLEGFAARERALFESNVSTFGSAPAKEIGFVEALRWYVLGGCSMAGVFEKAGIYKLGNGGMTSLARAILDDFRGDTLFGTAVTEVSQGAVGAVVRTTQGRRLKAKSVISTIPLNCLGDVVFNPPLSPIRQAAIATGHINQGAKIHFKLRNTQPGWFHTADGNGDSSFVFAFSDHNGTQMSVPLGTWCIGFGYNGNLMDKTDSQHILARFRRDVLSSAEVEAYATHDWTNDPYSKGVWACWGPGGASRYLEELQKPHGRVVFASADWADGWRGFVDGAIERGQAAVKEVLQLLGDSVGAEAKL</sequence>
<dbReference type="SUPFAM" id="SSF51905">
    <property type="entry name" value="FAD/NAD(P)-binding domain"/>
    <property type="match status" value="1"/>
</dbReference>
<reference evidence="8 9" key="1">
    <citation type="submission" date="2019-04" db="EMBL/GenBank/DDBJ databases">
        <title>Friends and foes A comparative genomics study of 23 Aspergillus species from section Flavi.</title>
        <authorList>
            <consortium name="DOE Joint Genome Institute"/>
            <person name="Kjaerbolling I."/>
            <person name="Vesth T."/>
            <person name="Frisvad J.C."/>
            <person name="Nybo J.L."/>
            <person name="Theobald S."/>
            <person name="Kildgaard S."/>
            <person name="Isbrandt T."/>
            <person name="Kuo A."/>
            <person name="Sato A."/>
            <person name="Lyhne E.K."/>
            <person name="Kogle M.E."/>
            <person name="Wiebenga A."/>
            <person name="Kun R.S."/>
            <person name="Lubbers R.J."/>
            <person name="Makela M.R."/>
            <person name="Barry K."/>
            <person name="Chovatia M."/>
            <person name="Clum A."/>
            <person name="Daum C."/>
            <person name="Haridas S."/>
            <person name="He G."/>
            <person name="LaButti K."/>
            <person name="Lipzen A."/>
            <person name="Mondo S."/>
            <person name="Riley R."/>
            <person name="Salamov A."/>
            <person name="Simmons B.A."/>
            <person name="Magnuson J.K."/>
            <person name="Henrissat B."/>
            <person name="Mortensen U.H."/>
            <person name="Larsen T.O."/>
            <person name="Devries R.P."/>
            <person name="Grigoriev I.V."/>
            <person name="Machida M."/>
            <person name="Baker S.E."/>
            <person name="Andersen M.R."/>
        </authorList>
    </citation>
    <scope>NUCLEOTIDE SEQUENCE [LARGE SCALE GENOMIC DNA]</scope>
    <source>
        <strain evidence="8 9">IBT 18842</strain>
    </source>
</reference>
<evidence type="ECO:0000259" key="7">
    <source>
        <dbReference type="Pfam" id="PF01593"/>
    </source>
</evidence>
<comment type="catalytic activity">
    <reaction evidence="4">
        <text>a secondary aliphatic amine + O2 + H2O = a primary amine + an aldehyde + H2O2</text>
        <dbReference type="Rhea" id="RHEA:26414"/>
        <dbReference type="ChEBI" id="CHEBI:15377"/>
        <dbReference type="ChEBI" id="CHEBI:15379"/>
        <dbReference type="ChEBI" id="CHEBI:16240"/>
        <dbReference type="ChEBI" id="CHEBI:17478"/>
        <dbReference type="ChEBI" id="CHEBI:58855"/>
        <dbReference type="ChEBI" id="CHEBI:65296"/>
        <dbReference type="EC" id="1.4.3.4"/>
    </reaction>
</comment>
<dbReference type="InterPro" id="IPR002937">
    <property type="entry name" value="Amino_oxidase"/>
</dbReference>
<name>A0A5N6TQU9_ASPAV</name>
<dbReference type="OrthoDB" id="5046242at2759"/>
<comment type="cofactor">
    <cofactor evidence="1 6">
        <name>FAD</name>
        <dbReference type="ChEBI" id="CHEBI:57692"/>
    </cofactor>
</comment>
<evidence type="ECO:0000313" key="8">
    <source>
        <dbReference type="EMBL" id="KAE8148733.1"/>
    </source>
</evidence>
<feature type="domain" description="Amine oxidase" evidence="7">
    <location>
        <begin position="98"/>
        <end position="533"/>
    </location>
</feature>
<evidence type="ECO:0000256" key="5">
    <source>
        <dbReference type="PIRSR" id="PIRSR601613-1"/>
    </source>
</evidence>
<dbReference type="Gene3D" id="1.10.405.10">
    <property type="entry name" value="Guanine Nucleotide Dissociation Inhibitor, domain 1"/>
    <property type="match status" value="1"/>
</dbReference>
<keyword evidence="6" id="KW-0285">Flavoprotein</keyword>
<proteinExistence type="inferred from homology"/>
<keyword evidence="9" id="KW-1185">Reference proteome</keyword>
<keyword evidence="3 6" id="KW-0560">Oxidoreductase</keyword>
<dbReference type="AlphaFoldDB" id="A0A5N6TQU9"/>
<feature type="binding site" evidence="5">
    <location>
        <position position="99"/>
    </location>
    <ligand>
        <name>FAD</name>
        <dbReference type="ChEBI" id="CHEBI:57692"/>
    </ligand>
</feature>
<evidence type="ECO:0000256" key="2">
    <source>
        <dbReference type="ARBA" id="ARBA00005995"/>
    </source>
</evidence>
<dbReference type="Pfam" id="PF01593">
    <property type="entry name" value="Amino_oxidase"/>
    <property type="match status" value="1"/>
</dbReference>
<dbReference type="EMBL" id="ML742148">
    <property type="protein sequence ID" value="KAE8148733.1"/>
    <property type="molecule type" value="Genomic_DNA"/>
</dbReference>
<feature type="binding site" evidence="5">
    <location>
        <begin position="120"/>
        <end position="121"/>
    </location>
    <ligand>
        <name>FAD</name>
        <dbReference type="ChEBI" id="CHEBI:57692"/>
    </ligand>
</feature>
<dbReference type="PANTHER" id="PTHR43563:SF1">
    <property type="entry name" value="AMINE OXIDASE [FLAVIN-CONTAINING] B"/>
    <property type="match status" value="1"/>
</dbReference>
<evidence type="ECO:0000256" key="1">
    <source>
        <dbReference type="ARBA" id="ARBA00001974"/>
    </source>
</evidence>
<organism evidence="8 9">
    <name type="scientific">Aspergillus avenaceus</name>
    <dbReference type="NCBI Taxonomy" id="36643"/>
    <lineage>
        <taxon>Eukaryota</taxon>
        <taxon>Fungi</taxon>
        <taxon>Dikarya</taxon>
        <taxon>Ascomycota</taxon>
        <taxon>Pezizomycotina</taxon>
        <taxon>Eurotiomycetes</taxon>
        <taxon>Eurotiomycetidae</taxon>
        <taxon>Eurotiales</taxon>
        <taxon>Aspergillaceae</taxon>
        <taxon>Aspergillus</taxon>
        <taxon>Aspergillus subgen. Circumdati</taxon>
    </lineage>
</organism>
<dbReference type="EC" id="1.4.3.-" evidence="6"/>
<dbReference type="PRINTS" id="PR00757">
    <property type="entry name" value="AMINEOXDASEF"/>
</dbReference>
<protein>
    <recommendedName>
        <fullName evidence="6">Amine oxidase</fullName>
        <ecNumber evidence="6">1.4.3.-</ecNumber>
    </recommendedName>
</protein>
<feature type="binding site" evidence="5">
    <location>
        <position position="326"/>
    </location>
    <ligand>
        <name>FAD</name>
        <dbReference type="ChEBI" id="CHEBI:57692"/>
    </ligand>
</feature>
<dbReference type="GO" id="GO:0097621">
    <property type="term" value="F:monoamine oxidase activity"/>
    <property type="evidence" value="ECO:0007669"/>
    <property type="project" value="UniProtKB-EC"/>
</dbReference>